<evidence type="ECO:0000313" key="1">
    <source>
        <dbReference type="EMBL" id="TFB48149.1"/>
    </source>
</evidence>
<dbReference type="Gene3D" id="2.130.10.10">
    <property type="entry name" value="YVTN repeat-like/Quinoprotein amine dehydrogenase"/>
    <property type="match status" value="1"/>
</dbReference>
<comment type="caution">
    <text evidence="1">The sequence shown here is derived from an EMBL/GenBank/DDBJ whole genome shotgun (WGS) entry which is preliminary data.</text>
</comment>
<accession>A0A4R8UBA2</accession>
<dbReference type="InterPro" id="IPR015943">
    <property type="entry name" value="WD40/YVTN_repeat-like_dom_sf"/>
</dbReference>
<evidence type="ECO:0000313" key="2">
    <source>
        <dbReference type="Proteomes" id="UP000297866"/>
    </source>
</evidence>
<dbReference type="InterPro" id="IPR054817">
    <property type="entry name" value="Glycosyl_F510_1955-like"/>
</dbReference>
<name>A0A4R8UBA2_9MICO</name>
<dbReference type="SUPFAM" id="SSF110296">
    <property type="entry name" value="Oligoxyloglucan reducing end-specific cellobiohydrolase"/>
    <property type="match status" value="1"/>
</dbReference>
<sequence>MVTASNEKITRNTPRSWAAVFTSVAVATTITGCSVPTDGGQEPAAGSAHAFGHVHGIGINPATGAAFAATHAGVFELPALDADTVRASDLEGPIAGRAQDTMGFTMSGDTMFGSGHPDPAEEPALSPPNLGLITSTDNAATWETISLRGQTDFHDLALTQDGNTTRIYGYDESAGTVSISQDGGSTWAAGASLALRDLSADPTTPSTVYATTADGLAVSTDSAHTFTLVPGAPPLYLLDSLDHTAGGLIGVTVDGTVWVQSGTEPWTSTGTIEGETEALTYAATPTSRLLVANGRGIMASHDLGKTWRDLVLN</sequence>
<dbReference type="EMBL" id="SOEZ01000069">
    <property type="protein sequence ID" value="TFB48149.1"/>
    <property type="molecule type" value="Genomic_DNA"/>
</dbReference>
<protein>
    <submittedName>
        <fullName evidence="1">Exo-alpha-sialidase</fullName>
    </submittedName>
</protein>
<gene>
    <name evidence="1" type="ORF">E3O23_13985</name>
</gene>
<organism evidence="1 2">
    <name type="scientific">Cryobacterium tagatosivorans</name>
    <dbReference type="NCBI Taxonomy" id="1259199"/>
    <lineage>
        <taxon>Bacteria</taxon>
        <taxon>Bacillati</taxon>
        <taxon>Actinomycetota</taxon>
        <taxon>Actinomycetes</taxon>
        <taxon>Micrococcales</taxon>
        <taxon>Microbacteriaceae</taxon>
        <taxon>Cryobacterium</taxon>
    </lineage>
</organism>
<dbReference type="Proteomes" id="UP000297866">
    <property type="component" value="Unassembled WGS sequence"/>
</dbReference>
<keyword evidence="2" id="KW-1185">Reference proteome</keyword>
<dbReference type="AlphaFoldDB" id="A0A4R8UBA2"/>
<reference evidence="1 2" key="1">
    <citation type="submission" date="2019-03" db="EMBL/GenBank/DDBJ databases">
        <title>Genomics of glacier-inhabiting Cryobacterium strains.</title>
        <authorList>
            <person name="Liu Q."/>
            <person name="Xin Y.-H."/>
        </authorList>
    </citation>
    <scope>NUCLEOTIDE SEQUENCE [LARGE SCALE GENOMIC DNA]</scope>
    <source>
        <strain evidence="1 2">Sr47</strain>
    </source>
</reference>
<dbReference type="OrthoDB" id="9764804at2"/>
<dbReference type="NCBIfam" id="NF045728">
    <property type="entry name" value="glycosyl_F510_1955"/>
    <property type="match status" value="1"/>
</dbReference>
<proteinExistence type="predicted"/>
<dbReference type="RefSeq" id="WP_134491982.1">
    <property type="nucleotide sequence ID" value="NZ_SOEZ01000069.1"/>
</dbReference>